<dbReference type="RefSeq" id="WP_351979335.1">
    <property type="nucleotide sequence ID" value="NZ_JBEPBX010000065.1"/>
</dbReference>
<gene>
    <name evidence="6 10" type="primary">zwf</name>
    <name evidence="10" type="ORF">ABT276_35520</name>
</gene>
<keyword evidence="3 6" id="KW-0521">NADP</keyword>
<feature type="binding site" evidence="6">
    <location>
        <position position="208"/>
    </location>
    <ligand>
        <name>substrate</name>
    </ligand>
</feature>
<dbReference type="SUPFAM" id="SSF51735">
    <property type="entry name" value="NAD(P)-binding Rossmann-fold domains"/>
    <property type="match status" value="1"/>
</dbReference>
<dbReference type="Gene3D" id="3.40.50.720">
    <property type="entry name" value="NAD(P)-binding Rossmann-like Domain"/>
    <property type="match status" value="1"/>
</dbReference>
<dbReference type="InterPro" id="IPR036291">
    <property type="entry name" value="NAD(P)-bd_dom_sf"/>
</dbReference>
<feature type="domain" description="Glucose-6-phosphate dehydrogenase C-terminal" evidence="9">
    <location>
        <begin position="182"/>
        <end position="455"/>
    </location>
</feature>
<feature type="binding site" evidence="6">
    <location>
        <begin position="87"/>
        <end position="88"/>
    </location>
    <ligand>
        <name>NADP(+)</name>
        <dbReference type="ChEBI" id="CHEBI:58349"/>
    </ligand>
</feature>
<comment type="similarity">
    <text evidence="6">Belongs to the glucose-6-phosphate dehydrogenase family.</text>
</comment>
<accession>A0ABV1V643</accession>
<evidence type="ECO:0000256" key="6">
    <source>
        <dbReference type="HAMAP-Rule" id="MF_00966"/>
    </source>
</evidence>
<organism evidence="10 11">
    <name type="scientific">Streptomyces xantholiticus</name>
    <dbReference type="NCBI Taxonomy" id="68285"/>
    <lineage>
        <taxon>Bacteria</taxon>
        <taxon>Bacillati</taxon>
        <taxon>Actinomycetota</taxon>
        <taxon>Actinomycetes</taxon>
        <taxon>Kitasatosporales</taxon>
        <taxon>Streptomycetaceae</taxon>
        <taxon>Streptomyces</taxon>
    </lineage>
</organism>
<sequence length="469" mass="51169">MATTERVDALVIFGATGDLAKLETFPALAGLAARGLLDVPVIGVAKSGWGLDQFRDYATASFRNNGIDPAGAPAGRVLDALRYIDGDLTDPATYDILARELRNSRRALFYLEVPPALFGRITQGIATTGHAEGARVMIEKPFGTDLRSARELNATVHEVFPEDSVFRVDHWLGLEQIENLMFARFANSVLEPLLNRTHVESIQITMAEAFGVDDRGRFYDRTGAVRDVLQNHLLQVLATVAADPPVGPGLADWQDSRAHVIKALRPLEPNDTVFGQYDGYDDVEGVAAESRTETFVAARFAVDSWRWAGVPVYIRAGKKLPVTATEILVTFRRPPCDTFGLGPALGSNHLRIRLRPDTAMAWAMVGKKPGPGARPQIDTLTFHESAGQDMRPYDRLIGAALEGQRWLFARQDTVEAAWSIVDPVLGGAEGAPHPYEQATWGPKEAETLLKPGERWHDPLPPGAGPSRAA</sequence>
<keyword evidence="4 6" id="KW-0560">Oxidoreductase</keyword>
<evidence type="ECO:0000256" key="7">
    <source>
        <dbReference type="SAM" id="MobiDB-lite"/>
    </source>
</evidence>
<protein>
    <recommendedName>
        <fullName evidence="6">Glucose-6-phosphate 1-dehydrogenase</fullName>
        <shortName evidence="6">G6PD</shortName>
        <ecNumber evidence="6">1.1.1.49</ecNumber>
    </recommendedName>
</protein>
<feature type="compositionally biased region" description="Basic and acidic residues" evidence="7">
    <location>
        <begin position="443"/>
        <end position="457"/>
    </location>
</feature>
<comment type="catalytic activity">
    <reaction evidence="6">
        <text>D-glucose 6-phosphate + NADP(+) = 6-phospho-D-glucono-1,5-lactone + NADPH + H(+)</text>
        <dbReference type="Rhea" id="RHEA:15841"/>
        <dbReference type="ChEBI" id="CHEBI:15378"/>
        <dbReference type="ChEBI" id="CHEBI:57783"/>
        <dbReference type="ChEBI" id="CHEBI:57955"/>
        <dbReference type="ChEBI" id="CHEBI:58349"/>
        <dbReference type="ChEBI" id="CHEBI:61548"/>
        <dbReference type="EC" id="1.1.1.49"/>
    </reaction>
</comment>
<feature type="region of interest" description="Disordered" evidence="7">
    <location>
        <begin position="432"/>
        <end position="469"/>
    </location>
</feature>
<dbReference type="PIRSF" id="PIRSF000110">
    <property type="entry name" value="G6PD"/>
    <property type="match status" value="1"/>
</dbReference>
<comment type="function">
    <text evidence="6">Catalyzes the oxidation of glucose 6-phosphate to 6-phosphogluconolactone.</text>
</comment>
<dbReference type="Pfam" id="PF02781">
    <property type="entry name" value="G6PD_C"/>
    <property type="match status" value="1"/>
</dbReference>
<feature type="domain" description="Glucose-6-phosphate dehydrogenase NAD-binding" evidence="8">
    <location>
        <begin position="11"/>
        <end position="179"/>
    </location>
</feature>
<dbReference type="GO" id="GO:0004345">
    <property type="term" value="F:glucose-6-phosphate dehydrogenase activity"/>
    <property type="evidence" value="ECO:0007669"/>
    <property type="project" value="UniProtKB-EC"/>
</dbReference>
<dbReference type="EMBL" id="JBEPBX010000065">
    <property type="protein sequence ID" value="MER6618511.1"/>
    <property type="molecule type" value="Genomic_DNA"/>
</dbReference>
<proteinExistence type="inferred from homology"/>
<evidence type="ECO:0000256" key="1">
    <source>
        <dbReference type="ARBA" id="ARBA00004937"/>
    </source>
</evidence>
<dbReference type="Proteomes" id="UP001445472">
    <property type="component" value="Unassembled WGS sequence"/>
</dbReference>
<reference evidence="10 11" key="1">
    <citation type="submission" date="2024-06" db="EMBL/GenBank/DDBJ databases">
        <title>The Natural Products Discovery Center: Release of the First 8490 Sequenced Strains for Exploring Actinobacteria Biosynthetic Diversity.</title>
        <authorList>
            <person name="Kalkreuter E."/>
            <person name="Kautsar S.A."/>
            <person name="Yang D."/>
            <person name="Bader C.D."/>
            <person name="Teijaro C.N."/>
            <person name="Fluegel L."/>
            <person name="Davis C.M."/>
            <person name="Simpson J.R."/>
            <person name="Lauterbach L."/>
            <person name="Steele A.D."/>
            <person name="Gui C."/>
            <person name="Meng S."/>
            <person name="Li G."/>
            <person name="Viehrig K."/>
            <person name="Ye F."/>
            <person name="Su P."/>
            <person name="Kiefer A.F."/>
            <person name="Nichols A."/>
            <person name="Cepeda A.J."/>
            <person name="Yan W."/>
            <person name="Fan B."/>
            <person name="Jiang Y."/>
            <person name="Adhikari A."/>
            <person name="Zheng C.-J."/>
            <person name="Schuster L."/>
            <person name="Cowan T.M."/>
            <person name="Smanski M.J."/>
            <person name="Chevrette M.G."/>
            <person name="De Carvalho L.P.S."/>
            <person name="Shen B."/>
        </authorList>
    </citation>
    <scope>NUCLEOTIDE SEQUENCE [LARGE SCALE GENOMIC DNA]</scope>
    <source>
        <strain evidence="10 11">NPDC000837</strain>
    </source>
</reference>
<dbReference type="InterPro" id="IPR022675">
    <property type="entry name" value="G6P_DH_C"/>
</dbReference>
<feature type="binding site" evidence="6">
    <location>
        <position position="318"/>
    </location>
    <ligand>
        <name>substrate</name>
    </ligand>
</feature>
<comment type="pathway">
    <text evidence="1 6">Carbohydrate degradation; pentose phosphate pathway; D-ribulose 5-phosphate from D-glucose 6-phosphate (oxidative stage): step 1/3.</text>
</comment>
<feature type="binding site" evidence="6">
    <location>
        <position position="140"/>
    </location>
    <ligand>
        <name>NADP(+)</name>
        <dbReference type="ChEBI" id="CHEBI:58349"/>
    </ligand>
</feature>
<dbReference type="PANTHER" id="PTHR23429:SF0">
    <property type="entry name" value="GLUCOSE-6-PHOSPHATE 1-DEHYDROGENASE"/>
    <property type="match status" value="1"/>
</dbReference>
<dbReference type="Pfam" id="PF00479">
    <property type="entry name" value="G6PD_N"/>
    <property type="match status" value="1"/>
</dbReference>
<evidence type="ECO:0000313" key="11">
    <source>
        <dbReference type="Proteomes" id="UP001445472"/>
    </source>
</evidence>
<feature type="binding site" evidence="6">
    <location>
        <position position="170"/>
    </location>
    <ligand>
        <name>substrate</name>
    </ligand>
</feature>
<dbReference type="HAMAP" id="MF_00966">
    <property type="entry name" value="G6PD"/>
    <property type="match status" value="1"/>
</dbReference>
<keyword evidence="11" id="KW-1185">Reference proteome</keyword>
<dbReference type="SUPFAM" id="SSF55347">
    <property type="entry name" value="Glyceraldehyde-3-phosphate dehydrogenase-like, C-terminal domain"/>
    <property type="match status" value="1"/>
</dbReference>
<dbReference type="EC" id="1.1.1.49" evidence="6"/>
<evidence type="ECO:0000256" key="4">
    <source>
        <dbReference type="ARBA" id="ARBA00023002"/>
    </source>
</evidence>
<evidence type="ECO:0000259" key="9">
    <source>
        <dbReference type="Pfam" id="PF02781"/>
    </source>
</evidence>
<evidence type="ECO:0000313" key="10">
    <source>
        <dbReference type="EMBL" id="MER6618511.1"/>
    </source>
</evidence>
<name>A0ABV1V643_9ACTN</name>
<keyword evidence="5 6" id="KW-0119">Carbohydrate metabolism</keyword>
<evidence type="ECO:0000259" key="8">
    <source>
        <dbReference type="Pfam" id="PF00479"/>
    </source>
</evidence>
<dbReference type="InterPro" id="IPR001282">
    <property type="entry name" value="G6P_DH"/>
</dbReference>
<evidence type="ECO:0000256" key="5">
    <source>
        <dbReference type="ARBA" id="ARBA00023277"/>
    </source>
</evidence>
<feature type="active site" description="Proton acceptor" evidence="6">
    <location>
        <position position="232"/>
    </location>
</feature>
<keyword evidence="2 6" id="KW-0313">Glucose metabolism</keyword>
<comment type="caution">
    <text evidence="10">The sequence shown here is derived from an EMBL/GenBank/DDBJ whole genome shotgun (WGS) entry which is preliminary data.</text>
</comment>
<evidence type="ECO:0000256" key="2">
    <source>
        <dbReference type="ARBA" id="ARBA00022526"/>
    </source>
</evidence>
<dbReference type="NCBIfam" id="TIGR00871">
    <property type="entry name" value="zwf"/>
    <property type="match status" value="1"/>
</dbReference>
<comment type="caution">
    <text evidence="6">Lacks conserved residue(s) required for the propagation of feature annotation.</text>
</comment>
<dbReference type="Gene3D" id="3.30.360.10">
    <property type="entry name" value="Dihydrodipicolinate Reductase, domain 2"/>
    <property type="match status" value="1"/>
</dbReference>
<feature type="binding site" evidence="6">
    <location>
        <begin position="14"/>
        <end position="21"/>
    </location>
    <ligand>
        <name>NADP(+)</name>
        <dbReference type="ChEBI" id="CHEBI:58349"/>
    </ligand>
</feature>
<feature type="binding site" evidence="6">
    <location>
        <position position="227"/>
    </location>
    <ligand>
        <name>substrate</name>
    </ligand>
</feature>
<evidence type="ECO:0000256" key="3">
    <source>
        <dbReference type="ARBA" id="ARBA00022857"/>
    </source>
</evidence>
<dbReference type="PRINTS" id="PR00079">
    <property type="entry name" value="G6PDHDRGNASE"/>
</dbReference>
<dbReference type="InterPro" id="IPR022674">
    <property type="entry name" value="G6P_DH_NAD-bd"/>
</dbReference>
<dbReference type="PANTHER" id="PTHR23429">
    <property type="entry name" value="GLUCOSE-6-PHOSPHATE 1-DEHYDROGENASE G6PD"/>
    <property type="match status" value="1"/>
</dbReference>